<name>J0P359_9BACT</name>
<protein>
    <submittedName>
        <fullName evidence="2">Uncharacterized protein</fullName>
    </submittedName>
</protein>
<feature type="coiled-coil region" evidence="1">
    <location>
        <begin position="88"/>
        <end position="115"/>
    </location>
</feature>
<keyword evidence="1" id="KW-0175">Coiled coil</keyword>
<dbReference type="EMBL" id="JH719942">
    <property type="protein sequence ID" value="EJF54224.1"/>
    <property type="molecule type" value="Genomic_DNA"/>
</dbReference>
<dbReference type="Proteomes" id="UP000005113">
    <property type="component" value="Unassembled WGS sequence"/>
</dbReference>
<evidence type="ECO:0000256" key="1">
    <source>
        <dbReference type="SAM" id="Coils"/>
    </source>
</evidence>
<dbReference type="OrthoDB" id="9822676at2"/>
<accession>J0P359</accession>
<sequence length="216" mass="25469">MQKLQPYLTAYQAAAPKRIVEGPAAHDLHQNLQQFKFDLLVEDGEEEVYFIYCDWDSPSLEQIQEITELAEDLPNLRIDLAGPIWKTSSKHRAQRQHLRNQLRSQQAQLQLLLQAPTAKFLKEQQNYWQQIDQLSYLYGMQQQEQPPAHNLRQRLQQLVQEKSLLSLEEWEILQPYVDNRQLLQLEQRRLHSQAMPKLQQLLQVEKKLLDALAKGV</sequence>
<evidence type="ECO:0000313" key="3">
    <source>
        <dbReference type="Proteomes" id="UP000005113"/>
    </source>
</evidence>
<dbReference type="HOGENOM" id="CLU_1276864_0_0_10"/>
<reference evidence="3" key="1">
    <citation type="journal article" date="2012" name="Stand. Genomic Sci.">
        <title>Permanent draft genome sequence of the gliding predator Saprospira grandis strain Sa g1 (= HR1).</title>
        <authorList>
            <person name="Mavromatis K."/>
            <person name="Chertkov O."/>
            <person name="Lapidus A."/>
            <person name="Nolan M."/>
            <person name="Lucas S."/>
            <person name="Tice H."/>
            <person name="Del Rio T.G."/>
            <person name="Cheng J.F."/>
            <person name="Han C."/>
            <person name="Tapia R."/>
            <person name="Bruce D."/>
            <person name="Goodwin L.A."/>
            <person name="Pitluck S."/>
            <person name="Huntemann M."/>
            <person name="Liolios K."/>
            <person name="Pagani I."/>
            <person name="Ivanova N."/>
            <person name="Mikhailova N."/>
            <person name="Pati A."/>
            <person name="Chen A."/>
            <person name="Palaniappan K."/>
            <person name="Land M."/>
            <person name="Brambilla E.M."/>
            <person name="Rohde M."/>
            <person name="Spring S."/>
            <person name="Goker M."/>
            <person name="Detter J.C."/>
            <person name="Bristow J."/>
            <person name="Eisen J.A."/>
            <person name="Markowitz V."/>
            <person name="Hugenholtz P."/>
            <person name="Kyrpides N.C."/>
            <person name="Klenk H.P."/>
            <person name="Woyke T."/>
        </authorList>
    </citation>
    <scope>NUCLEOTIDE SEQUENCE [LARGE SCALE GENOMIC DNA]</scope>
    <source>
        <strain evidence="3">DSM 2844</strain>
    </source>
</reference>
<dbReference type="AlphaFoldDB" id="J0P359"/>
<gene>
    <name evidence="2" type="ORF">SapgrDRAFT_2566</name>
</gene>
<organism evidence="2 3">
    <name type="scientific">Saprospira grandis DSM 2844</name>
    <dbReference type="NCBI Taxonomy" id="694433"/>
    <lineage>
        <taxon>Bacteria</taxon>
        <taxon>Pseudomonadati</taxon>
        <taxon>Bacteroidota</taxon>
        <taxon>Saprospiria</taxon>
        <taxon>Saprospirales</taxon>
        <taxon>Saprospiraceae</taxon>
        <taxon>Saprospira</taxon>
    </lineage>
</organism>
<proteinExistence type="predicted"/>
<evidence type="ECO:0000313" key="2">
    <source>
        <dbReference type="EMBL" id="EJF54224.1"/>
    </source>
</evidence>
<dbReference type="RefSeq" id="WP_002659960.1">
    <property type="nucleotide sequence ID" value="NZ_JH719942.1"/>
</dbReference>